<comment type="caution">
    <text evidence="1">The sequence shown here is derived from an EMBL/GenBank/DDBJ whole genome shotgun (WGS) entry which is preliminary data.</text>
</comment>
<evidence type="ECO:0008006" key="3">
    <source>
        <dbReference type="Google" id="ProtNLM"/>
    </source>
</evidence>
<dbReference type="EMBL" id="QWGP01000053">
    <property type="protein sequence ID" value="RHZ90511.1"/>
    <property type="molecule type" value="Genomic_DNA"/>
</dbReference>
<dbReference type="AlphaFoldDB" id="A0AAX1UEH7"/>
<dbReference type="Gene3D" id="4.10.410.40">
    <property type="match status" value="1"/>
</dbReference>
<accession>A0AAX1UEH7</accession>
<evidence type="ECO:0000313" key="1">
    <source>
        <dbReference type="EMBL" id="RHZ90511.1"/>
    </source>
</evidence>
<proteinExistence type="predicted"/>
<gene>
    <name evidence="1" type="ORF">D1114_22855</name>
</gene>
<organism evidence="1 2">
    <name type="scientific">Cereibacter sphaeroides</name>
    <name type="common">Rhodobacter sphaeroides</name>
    <dbReference type="NCBI Taxonomy" id="1063"/>
    <lineage>
        <taxon>Bacteria</taxon>
        <taxon>Pseudomonadati</taxon>
        <taxon>Pseudomonadota</taxon>
        <taxon>Alphaproteobacteria</taxon>
        <taxon>Rhodobacterales</taxon>
        <taxon>Paracoccaceae</taxon>
        <taxon>Cereibacter</taxon>
    </lineage>
</organism>
<protein>
    <recommendedName>
        <fullName evidence="3">Phage tail protein</fullName>
    </recommendedName>
</protein>
<name>A0AAX1UEH7_CERSP</name>
<evidence type="ECO:0000313" key="2">
    <source>
        <dbReference type="Proteomes" id="UP000266305"/>
    </source>
</evidence>
<sequence>MASRQITAYGAKVERSTDGLDFTPIPECKGIAVPSVETDYLEATSLDSPNGFKEYIKGLKDAGTISLPCGYTAEGYEQQLADQAARDPIFYRTTLAPAPGQATGDVFTFRGFPTPQIEGNDVGAIVGMTISIRTTGDVAWTKGAAA</sequence>
<reference evidence="1 2" key="1">
    <citation type="submission" date="2018-08" db="EMBL/GenBank/DDBJ databases">
        <title>Draft genome sequence of Rhodobacter sphaeroides FY.</title>
        <authorList>
            <person name="Rayyan A."/>
            <person name="Meyer T.E."/>
            <person name="Kyndt J.A."/>
        </authorList>
    </citation>
    <scope>NUCLEOTIDE SEQUENCE [LARGE SCALE GENOMIC DNA]</scope>
    <source>
        <strain evidence="1 2">FY</strain>
    </source>
</reference>
<dbReference type="Proteomes" id="UP000266305">
    <property type="component" value="Unassembled WGS sequence"/>
</dbReference>
<dbReference type="RefSeq" id="WP_115474967.1">
    <property type="nucleotide sequence ID" value="NZ_QWGP01000053.1"/>
</dbReference>